<feature type="compositionally biased region" description="Low complexity" evidence="1">
    <location>
        <begin position="123"/>
        <end position="138"/>
    </location>
</feature>
<protein>
    <submittedName>
        <fullName evidence="2">Chromatin structure-remodeling complex protein SYD-like</fullName>
    </submittedName>
</protein>
<reference evidence="3" key="1">
    <citation type="journal article" date="2019" name="Nat. Commun.">
        <title>The genome of broomcorn millet.</title>
        <authorList>
            <person name="Zou C."/>
            <person name="Miki D."/>
            <person name="Li D."/>
            <person name="Tang Q."/>
            <person name="Xiao L."/>
            <person name="Rajput S."/>
            <person name="Deng P."/>
            <person name="Jia W."/>
            <person name="Huang R."/>
            <person name="Zhang M."/>
            <person name="Sun Y."/>
            <person name="Hu J."/>
            <person name="Fu X."/>
            <person name="Schnable P.S."/>
            <person name="Li F."/>
            <person name="Zhang H."/>
            <person name="Feng B."/>
            <person name="Zhu X."/>
            <person name="Liu R."/>
            <person name="Schnable J.C."/>
            <person name="Zhu J.-K."/>
            <person name="Zhang H."/>
        </authorList>
    </citation>
    <scope>NUCLEOTIDE SEQUENCE [LARGE SCALE GENOMIC DNA]</scope>
</reference>
<name>A0A3L6PJN2_PANMI</name>
<dbReference type="Proteomes" id="UP000275267">
    <property type="component" value="Unassembled WGS sequence"/>
</dbReference>
<proteinExistence type="predicted"/>
<dbReference type="STRING" id="4540.A0A3L6PJN2"/>
<gene>
    <name evidence="2" type="ORF">C2845_PM18G09240</name>
</gene>
<evidence type="ECO:0000313" key="3">
    <source>
        <dbReference type="Proteomes" id="UP000275267"/>
    </source>
</evidence>
<keyword evidence="3" id="KW-1185">Reference proteome</keyword>
<feature type="region of interest" description="Disordered" evidence="1">
    <location>
        <begin position="1"/>
        <end position="27"/>
    </location>
</feature>
<feature type="region of interest" description="Disordered" evidence="1">
    <location>
        <begin position="70"/>
        <end position="152"/>
    </location>
</feature>
<feature type="compositionally biased region" description="Low complexity" evidence="1">
    <location>
        <begin position="103"/>
        <end position="112"/>
    </location>
</feature>
<evidence type="ECO:0000256" key="1">
    <source>
        <dbReference type="SAM" id="MobiDB-lite"/>
    </source>
</evidence>
<dbReference type="EMBL" id="PQIB02000017">
    <property type="protein sequence ID" value="RLM57835.1"/>
    <property type="molecule type" value="Genomic_DNA"/>
</dbReference>
<dbReference type="AlphaFoldDB" id="A0A3L6PJN2"/>
<sequence>MGIIAKKKQPLSSPLQRKRGQASMLPSSRPSLAAAFTEQQLKQLRAQCLVFLAFRNNMMPRKKHLEIALGECPGQGSSSGAAAGGGDRRGADGDDSRGETGWSSSSSPVSFSAATAGLPPPDLLGLSSLRLSSSPQGGRTRRVIRRGVGKIQ</sequence>
<feature type="compositionally biased region" description="Basic residues" evidence="1">
    <location>
        <begin position="139"/>
        <end position="152"/>
    </location>
</feature>
<comment type="caution">
    <text evidence="2">The sequence shown here is derived from an EMBL/GenBank/DDBJ whole genome shotgun (WGS) entry which is preliminary data.</text>
</comment>
<accession>A0A3L6PJN2</accession>
<organism evidence="2 3">
    <name type="scientific">Panicum miliaceum</name>
    <name type="common">Proso millet</name>
    <name type="synonym">Broomcorn millet</name>
    <dbReference type="NCBI Taxonomy" id="4540"/>
    <lineage>
        <taxon>Eukaryota</taxon>
        <taxon>Viridiplantae</taxon>
        <taxon>Streptophyta</taxon>
        <taxon>Embryophyta</taxon>
        <taxon>Tracheophyta</taxon>
        <taxon>Spermatophyta</taxon>
        <taxon>Magnoliopsida</taxon>
        <taxon>Liliopsida</taxon>
        <taxon>Poales</taxon>
        <taxon>Poaceae</taxon>
        <taxon>PACMAD clade</taxon>
        <taxon>Panicoideae</taxon>
        <taxon>Panicodae</taxon>
        <taxon>Paniceae</taxon>
        <taxon>Panicinae</taxon>
        <taxon>Panicum</taxon>
        <taxon>Panicum sect. Panicum</taxon>
    </lineage>
</organism>
<feature type="compositionally biased region" description="Basic and acidic residues" evidence="1">
    <location>
        <begin position="86"/>
        <end position="98"/>
    </location>
</feature>
<dbReference type="OrthoDB" id="692008at2759"/>
<evidence type="ECO:0000313" key="2">
    <source>
        <dbReference type="EMBL" id="RLM57835.1"/>
    </source>
</evidence>